<organism evidence="2 3">
    <name type="scientific">Nocardioides panacisoli</name>
    <dbReference type="NCBI Taxonomy" id="627624"/>
    <lineage>
        <taxon>Bacteria</taxon>
        <taxon>Bacillati</taxon>
        <taxon>Actinomycetota</taxon>
        <taxon>Actinomycetes</taxon>
        <taxon>Propionibacteriales</taxon>
        <taxon>Nocardioidaceae</taxon>
        <taxon>Nocardioides</taxon>
    </lineage>
</organism>
<evidence type="ECO:0000313" key="2">
    <source>
        <dbReference type="EMBL" id="GAA3812254.1"/>
    </source>
</evidence>
<keyword evidence="1" id="KW-0812">Transmembrane</keyword>
<keyword evidence="1" id="KW-1133">Transmembrane helix</keyword>
<evidence type="ECO:0000256" key="1">
    <source>
        <dbReference type="SAM" id="Phobius"/>
    </source>
</evidence>
<feature type="transmembrane region" description="Helical" evidence="1">
    <location>
        <begin position="53"/>
        <end position="70"/>
    </location>
</feature>
<dbReference type="Proteomes" id="UP001501821">
    <property type="component" value="Unassembled WGS sequence"/>
</dbReference>
<comment type="caution">
    <text evidence="2">The sequence shown here is derived from an EMBL/GenBank/DDBJ whole genome shotgun (WGS) entry which is preliminary data.</text>
</comment>
<keyword evidence="1" id="KW-0472">Membrane</keyword>
<sequence>MVPDNRGLRAIRAGTEIGARHTPAAHDEWRRTLVIILGVILLVLGAIFNVPILWTLGIIAVIIGAVLWIAGSMGHSVGPRAHYW</sequence>
<feature type="transmembrane region" description="Helical" evidence="1">
    <location>
        <begin position="29"/>
        <end position="47"/>
    </location>
</feature>
<evidence type="ECO:0000313" key="3">
    <source>
        <dbReference type="Proteomes" id="UP001501821"/>
    </source>
</evidence>
<evidence type="ECO:0008006" key="4">
    <source>
        <dbReference type="Google" id="ProtNLM"/>
    </source>
</evidence>
<proteinExistence type="predicted"/>
<protein>
    <recommendedName>
        <fullName evidence="4">DUF2631 domain-containing protein</fullName>
    </recommendedName>
</protein>
<accession>A0ABP7I8K4</accession>
<gene>
    <name evidence="2" type="ORF">GCM10022242_13480</name>
</gene>
<name>A0ABP7I8K4_9ACTN</name>
<reference evidence="3" key="1">
    <citation type="journal article" date="2019" name="Int. J. Syst. Evol. Microbiol.">
        <title>The Global Catalogue of Microorganisms (GCM) 10K type strain sequencing project: providing services to taxonomists for standard genome sequencing and annotation.</title>
        <authorList>
            <consortium name="The Broad Institute Genomics Platform"/>
            <consortium name="The Broad Institute Genome Sequencing Center for Infectious Disease"/>
            <person name="Wu L."/>
            <person name="Ma J."/>
        </authorList>
    </citation>
    <scope>NUCLEOTIDE SEQUENCE [LARGE SCALE GENOMIC DNA]</scope>
    <source>
        <strain evidence="3">JCM 16953</strain>
    </source>
</reference>
<keyword evidence="3" id="KW-1185">Reference proteome</keyword>
<dbReference type="EMBL" id="BAABAH010000003">
    <property type="protein sequence ID" value="GAA3812254.1"/>
    <property type="molecule type" value="Genomic_DNA"/>
</dbReference>